<dbReference type="AlphaFoldDB" id="A0A6M3M3X8"/>
<evidence type="ECO:0000313" key="1">
    <source>
        <dbReference type="EMBL" id="QJB00455.1"/>
    </source>
</evidence>
<gene>
    <name evidence="1" type="ORF">MM171A00439_0007</name>
</gene>
<dbReference type="EMBL" id="MT143694">
    <property type="protein sequence ID" value="QJB00455.1"/>
    <property type="molecule type" value="Genomic_DNA"/>
</dbReference>
<reference evidence="1" key="1">
    <citation type="submission" date="2020-03" db="EMBL/GenBank/DDBJ databases">
        <title>The deep terrestrial virosphere.</title>
        <authorList>
            <person name="Holmfeldt K."/>
            <person name="Nilsson E."/>
            <person name="Simone D."/>
            <person name="Lopez-Fernandez M."/>
            <person name="Wu X."/>
            <person name="de Brujin I."/>
            <person name="Lundin D."/>
            <person name="Andersson A."/>
            <person name="Bertilsson S."/>
            <person name="Dopson M."/>
        </authorList>
    </citation>
    <scope>NUCLEOTIDE SEQUENCE</scope>
    <source>
        <strain evidence="1">MM171A00439</strain>
    </source>
</reference>
<name>A0A6M3M3X8_9ZZZZ</name>
<organism evidence="1">
    <name type="scientific">viral metagenome</name>
    <dbReference type="NCBI Taxonomy" id="1070528"/>
    <lineage>
        <taxon>unclassified sequences</taxon>
        <taxon>metagenomes</taxon>
        <taxon>organismal metagenomes</taxon>
    </lineage>
</organism>
<accession>A0A6M3M3X8</accession>
<sequence>MLNTEQSPKWLTANRKSCMIALFERSQGFCIFGEKPCTNPELHHYGYFVEELIKDWKADDRAAIEALWKAESLAIHRLCERRFPIRGRFSNISKDIYFAEQPQFYVIGLSISGLTFEPFASVRLPSSYLHLYVSLGNTLKTLSKNKRRKAIRYSKALPKDIEDNVNAIIRQAVRHYLDH</sequence>
<proteinExistence type="predicted"/>
<protein>
    <submittedName>
        <fullName evidence="1">Uncharacterized protein</fullName>
    </submittedName>
</protein>